<protein>
    <submittedName>
        <fullName evidence="2">Uncharacterized protein</fullName>
    </submittedName>
</protein>
<evidence type="ECO:0000313" key="3">
    <source>
        <dbReference type="Proteomes" id="UP000325672"/>
    </source>
</evidence>
<accession>A0A5N6SBA6</accession>
<organism evidence="2 3">
    <name type="scientific">Aspergillus pseudotamarii</name>
    <dbReference type="NCBI Taxonomy" id="132259"/>
    <lineage>
        <taxon>Eukaryota</taxon>
        <taxon>Fungi</taxon>
        <taxon>Dikarya</taxon>
        <taxon>Ascomycota</taxon>
        <taxon>Pezizomycotina</taxon>
        <taxon>Eurotiomycetes</taxon>
        <taxon>Eurotiomycetidae</taxon>
        <taxon>Eurotiales</taxon>
        <taxon>Aspergillaceae</taxon>
        <taxon>Aspergillus</taxon>
        <taxon>Aspergillus subgen. Circumdati</taxon>
    </lineage>
</organism>
<feature type="chain" id="PRO_5024952250" evidence="1">
    <location>
        <begin position="18"/>
        <end position="103"/>
    </location>
</feature>
<proteinExistence type="predicted"/>
<feature type="signal peptide" evidence="1">
    <location>
        <begin position="1"/>
        <end position="17"/>
    </location>
</feature>
<dbReference type="Proteomes" id="UP000325672">
    <property type="component" value="Unassembled WGS sequence"/>
</dbReference>
<dbReference type="AlphaFoldDB" id="A0A5N6SBA6"/>
<gene>
    <name evidence="2" type="ORF">BDV38DRAFT_288895</name>
</gene>
<sequence length="103" mass="10926">MRFSQLLSIAFAGAVVAQSTVAIVYLEPEFSGPSQQISSIGQCAVIDPSTMPPEAGSIQVASGVMCTTYFDSQCQSPNQHLTGTLSNIPEPSDMQSILCQRLD</sequence>
<reference evidence="2 3" key="1">
    <citation type="submission" date="2019-04" db="EMBL/GenBank/DDBJ databases">
        <title>Friends and foes A comparative genomics study of 23 Aspergillus species from section Flavi.</title>
        <authorList>
            <consortium name="DOE Joint Genome Institute"/>
            <person name="Kjaerbolling I."/>
            <person name="Vesth T."/>
            <person name="Frisvad J.C."/>
            <person name="Nybo J.L."/>
            <person name="Theobald S."/>
            <person name="Kildgaard S."/>
            <person name="Isbrandt T."/>
            <person name="Kuo A."/>
            <person name="Sato A."/>
            <person name="Lyhne E.K."/>
            <person name="Kogle M.E."/>
            <person name="Wiebenga A."/>
            <person name="Kun R.S."/>
            <person name="Lubbers R.J."/>
            <person name="Makela M.R."/>
            <person name="Barry K."/>
            <person name="Chovatia M."/>
            <person name="Clum A."/>
            <person name="Daum C."/>
            <person name="Haridas S."/>
            <person name="He G."/>
            <person name="LaButti K."/>
            <person name="Lipzen A."/>
            <person name="Mondo S."/>
            <person name="Riley R."/>
            <person name="Salamov A."/>
            <person name="Simmons B.A."/>
            <person name="Magnuson J.K."/>
            <person name="Henrissat B."/>
            <person name="Mortensen U.H."/>
            <person name="Larsen T.O."/>
            <person name="Devries R.P."/>
            <person name="Grigoriev I.V."/>
            <person name="Machida M."/>
            <person name="Baker S.E."/>
            <person name="Andersen M.R."/>
        </authorList>
    </citation>
    <scope>NUCLEOTIDE SEQUENCE [LARGE SCALE GENOMIC DNA]</scope>
    <source>
        <strain evidence="2 3">CBS 117625</strain>
    </source>
</reference>
<keyword evidence="3" id="KW-1185">Reference proteome</keyword>
<evidence type="ECO:0000256" key="1">
    <source>
        <dbReference type="SAM" id="SignalP"/>
    </source>
</evidence>
<dbReference type="GeneID" id="43645338"/>
<name>A0A5N6SBA6_ASPPS</name>
<dbReference type="OrthoDB" id="4498277at2759"/>
<keyword evidence="1" id="KW-0732">Signal</keyword>
<evidence type="ECO:0000313" key="2">
    <source>
        <dbReference type="EMBL" id="KAE8131227.1"/>
    </source>
</evidence>
<dbReference type="RefSeq" id="XP_031907290.1">
    <property type="nucleotide sequence ID" value="XM_032061128.1"/>
</dbReference>
<dbReference type="EMBL" id="ML743670">
    <property type="protein sequence ID" value="KAE8131227.1"/>
    <property type="molecule type" value="Genomic_DNA"/>
</dbReference>